<dbReference type="GO" id="GO:0005634">
    <property type="term" value="C:nucleus"/>
    <property type="evidence" value="ECO:0007669"/>
    <property type="project" value="TreeGrafter"/>
</dbReference>
<gene>
    <name evidence="3" type="ORF">FGO68_gene12851</name>
</gene>
<keyword evidence="2" id="KW-1133">Transmembrane helix</keyword>
<protein>
    <submittedName>
        <fullName evidence="3">Uncharacterized protein</fullName>
    </submittedName>
</protein>
<evidence type="ECO:0000313" key="4">
    <source>
        <dbReference type="Proteomes" id="UP000785679"/>
    </source>
</evidence>
<keyword evidence="2" id="KW-0812">Transmembrane</keyword>
<feature type="compositionally biased region" description="Polar residues" evidence="1">
    <location>
        <begin position="521"/>
        <end position="558"/>
    </location>
</feature>
<feature type="region of interest" description="Disordered" evidence="1">
    <location>
        <begin position="1"/>
        <end position="20"/>
    </location>
</feature>
<feature type="compositionally biased region" description="Polar residues" evidence="1">
    <location>
        <begin position="495"/>
        <end position="504"/>
    </location>
</feature>
<keyword evidence="2" id="KW-0472">Membrane</keyword>
<name>A0A8J8NZ99_HALGN</name>
<evidence type="ECO:0000256" key="1">
    <source>
        <dbReference type="SAM" id="MobiDB-lite"/>
    </source>
</evidence>
<accession>A0A8J8NZ99</accession>
<feature type="transmembrane region" description="Helical" evidence="2">
    <location>
        <begin position="376"/>
        <end position="397"/>
    </location>
</feature>
<feature type="compositionally biased region" description="Low complexity" evidence="1">
    <location>
        <begin position="438"/>
        <end position="450"/>
    </location>
</feature>
<sequence length="960" mass="111420">MDALRGRQDRQTQRPPGDNFALSIDEDFRERVFPSRRRLSKQNHKSEIMRKTCSQKLKNIFRGIDFYGQNITLTFKDEDTFKTTPGAAVSLLLMILLTIYAAFKGNILLNRLYPSVSMSIEVKNLDIEPELIPSHYGFDISFGLGEPLDPKYGYYDVRETLQYWNSTQQKDKIRRGIPLVPCTKDTFNYTDWTEAQTVGIKDYMCLATKDFHLQGHFYANNFSYIEVRLFRCANTTTSKKCASDSEIDAYFLKKRFNVAFVNNFFDIKEYGEQMVKSFIDDSLFWHVEVERQKKANFYIMRANAQMYDDLVQLNDAKEVNFVTVQNQRTYDDKYYPDERVLISLFIRLDNREVSYDRKVYSLFEFLGDLGGLYQSLFVIGFIIIVFFVQRIFVASILRQIYQVKKTDRESGGETKQINAKLRKSPSQRQQLSGSIVHPTLSPLNNNTTTSIMDGPTPKSALRKYSELHRIDLATENDQQNSDTLRRAKNHRESTWNELPTGTNNQLKNHIRALPNIHSAAMSGQNSPVKGNHSIDSNRNNEGIPQAQTRESPSRSQFGVTRAQIPSLARLRPIDTNLSNPNKGSILIRDNYRPDNTEEIPEGNEMQTPNLNSPTNKGQENLGEMLRKKFQIGERDVKTIMLNMINRERFNYTAKDIMEYLLKCLCIRKESRVTRENHKKQFFYFKGLNKLREELDVITLLRSMRQVQLLSQVLLDQRQKLLLRVQRKNLIETSSSSADSDTNHKFSTIRLMENSNPIIRLVVFGKIKRMISDYKAAKIKTIDRRLLRGVFVRHLKEFDEDHLDQMQNKTLMDRMMAAMNYHSSLNPIPIEEEVLQENLGNLSPHQGGTQTIQSFVNVQLETSIEKEQPVSRRAKKKRSRRAVLDSSRISDLERQLDMSAASRNVIQQEASGFGISSQSDLYIEQPNMLEGTQQQLLNHTNESKTQEENRLQKQFETFRLE</sequence>
<reference evidence="3" key="1">
    <citation type="submission" date="2019-06" db="EMBL/GenBank/DDBJ databases">
        <authorList>
            <person name="Zheng W."/>
        </authorList>
    </citation>
    <scope>NUCLEOTIDE SEQUENCE</scope>
    <source>
        <strain evidence="3">QDHG01</strain>
    </source>
</reference>
<dbReference type="PANTHER" id="PTHR31398">
    <property type="entry name" value="MEIOTIC NUCLEAR DIVISION PROTEIN 1 HOMOLOG"/>
    <property type="match status" value="1"/>
</dbReference>
<dbReference type="EMBL" id="RRYP01002832">
    <property type="protein sequence ID" value="TNV84383.1"/>
    <property type="molecule type" value="Genomic_DNA"/>
</dbReference>
<comment type="caution">
    <text evidence="3">The sequence shown here is derived from an EMBL/GenBank/DDBJ whole genome shotgun (WGS) entry which is preliminary data.</text>
</comment>
<evidence type="ECO:0000256" key="2">
    <source>
        <dbReference type="SAM" id="Phobius"/>
    </source>
</evidence>
<feature type="compositionally biased region" description="Basic residues" evidence="1">
    <location>
        <begin position="871"/>
        <end position="880"/>
    </location>
</feature>
<proteinExistence type="predicted"/>
<feature type="compositionally biased region" description="Polar residues" evidence="1">
    <location>
        <begin position="604"/>
        <end position="618"/>
    </location>
</feature>
<feature type="compositionally biased region" description="Basic and acidic residues" evidence="1">
    <location>
        <begin position="1"/>
        <end position="12"/>
    </location>
</feature>
<feature type="region of interest" description="Disordered" evidence="1">
    <location>
        <begin position="866"/>
        <end position="885"/>
    </location>
</feature>
<feature type="region of interest" description="Disordered" evidence="1">
    <location>
        <begin position="423"/>
        <end position="456"/>
    </location>
</feature>
<feature type="transmembrane region" description="Helical" evidence="2">
    <location>
        <begin position="85"/>
        <end position="103"/>
    </location>
</feature>
<dbReference type="AlphaFoldDB" id="A0A8J8NZ99"/>
<keyword evidence="4" id="KW-1185">Reference proteome</keyword>
<dbReference type="GO" id="GO:0007131">
    <property type="term" value="P:reciprocal meiotic recombination"/>
    <property type="evidence" value="ECO:0007669"/>
    <property type="project" value="TreeGrafter"/>
</dbReference>
<feature type="region of interest" description="Disordered" evidence="1">
    <location>
        <begin position="520"/>
        <end position="563"/>
    </location>
</feature>
<evidence type="ECO:0000313" key="3">
    <source>
        <dbReference type="EMBL" id="TNV84383.1"/>
    </source>
</evidence>
<feature type="region of interest" description="Disordered" evidence="1">
    <location>
        <begin position="474"/>
        <end position="504"/>
    </location>
</feature>
<feature type="region of interest" description="Disordered" evidence="1">
    <location>
        <begin position="593"/>
        <end position="619"/>
    </location>
</feature>
<dbReference type="OrthoDB" id="293020at2759"/>
<organism evidence="3 4">
    <name type="scientific">Halteria grandinella</name>
    <dbReference type="NCBI Taxonomy" id="5974"/>
    <lineage>
        <taxon>Eukaryota</taxon>
        <taxon>Sar</taxon>
        <taxon>Alveolata</taxon>
        <taxon>Ciliophora</taxon>
        <taxon>Intramacronucleata</taxon>
        <taxon>Spirotrichea</taxon>
        <taxon>Stichotrichia</taxon>
        <taxon>Sporadotrichida</taxon>
        <taxon>Halteriidae</taxon>
        <taxon>Halteria</taxon>
    </lineage>
</organism>
<dbReference type="PANTHER" id="PTHR31398:SF0">
    <property type="entry name" value="MEIOTIC NUCLEAR DIVISION PROTEIN 1 HOMOLOG"/>
    <property type="match status" value="1"/>
</dbReference>
<dbReference type="Proteomes" id="UP000785679">
    <property type="component" value="Unassembled WGS sequence"/>
</dbReference>